<feature type="non-terminal residue" evidence="1">
    <location>
        <position position="1"/>
    </location>
</feature>
<name>A0A2P5F058_TREOI</name>
<keyword evidence="2" id="KW-1185">Reference proteome</keyword>
<accession>A0A2P5F058</accession>
<dbReference type="InParanoid" id="A0A2P5F058"/>
<proteinExistence type="predicted"/>
<dbReference type="OrthoDB" id="10336986at2759"/>
<organism evidence="1 2">
    <name type="scientific">Trema orientale</name>
    <name type="common">Charcoal tree</name>
    <name type="synonym">Celtis orientalis</name>
    <dbReference type="NCBI Taxonomy" id="63057"/>
    <lineage>
        <taxon>Eukaryota</taxon>
        <taxon>Viridiplantae</taxon>
        <taxon>Streptophyta</taxon>
        <taxon>Embryophyta</taxon>
        <taxon>Tracheophyta</taxon>
        <taxon>Spermatophyta</taxon>
        <taxon>Magnoliopsida</taxon>
        <taxon>eudicotyledons</taxon>
        <taxon>Gunneridae</taxon>
        <taxon>Pentapetalae</taxon>
        <taxon>rosids</taxon>
        <taxon>fabids</taxon>
        <taxon>Rosales</taxon>
        <taxon>Cannabaceae</taxon>
        <taxon>Trema</taxon>
    </lineage>
</organism>
<dbReference type="AlphaFoldDB" id="A0A2P5F058"/>
<comment type="caution">
    <text evidence="1">The sequence shown here is derived from an EMBL/GenBank/DDBJ whole genome shotgun (WGS) entry which is preliminary data.</text>
</comment>
<gene>
    <name evidence="1" type="ORF">TorRG33x02_129850</name>
</gene>
<evidence type="ECO:0000313" key="2">
    <source>
        <dbReference type="Proteomes" id="UP000237000"/>
    </source>
</evidence>
<protein>
    <submittedName>
        <fullName evidence="1">Uncharacterized protein</fullName>
    </submittedName>
</protein>
<dbReference type="Proteomes" id="UP000237000">
    <property type="component" value="Unassembled WGS sequence"/>
</dbReference>
<reference evidence="2" key="1">
    <citation type="submission" date="2016-06" db="EMBL/GenBank/DDBJ databases">
        <title>Parallel loss of symbiosis genes in relatives of nitrogen-fixing non-legume Parasponia.</title>
        <authorList>
            <person name="Van Velzen R."/>
            <person name="Holmer R."/>
            <person name="Bu F."/>
            <person name="Rutten L."/>
            <person name="Van Zeijl A."/>
            <person name="Liu W."/>
            <person name="Santuari L."/>
            <person name="Cao Q."/>
            <person name="Sharma T."/>
            <person name="Shen D."/>
            <person name="Roswanjaya Y."/>
            <person name="Wardhani T."/>
            <person name="Kalhor M.S."/>
            <person name="Jansen J."/>
            <person name="Van den Hoogen J."/>
            <person name="Gungor B."/>
            <person name="Hartog M."/>
            <person name="Hontelez J."/>
            <person name="Verver J."/>
            <person name="Yang W.-C."/>
            <person name="Schijlen E."/>
            <person name="Repin R."/>
            <person name="Schilthuizen M."/>
            <person name="Schranz E."/>
            <person name="Heidstra R."/>
            <person name="Miyata K."/>
            <person name="Fedorova E."/>
            <person name="Kohlen W."/>
            <person name="Bisseling T."/>
            <person name="Smit S."/>
            <person name="Geurts R."/>
        </authorList>
    </citation>
    <scope>NUCLEOTIDE SEQUENCE [LARGE SCALE GENOMIC DNA]</scope>
    <source>
        <strain evidence="2">cv. RG33-2</strain>
    </source>
</reference>
<evidence type="ECO:0000313" key="1">
    <source>
        <dbReference type="EMBL" id="PON91169.1"/>
    </source>
</evidence>
<sequence>RGVFVTSAESINDSTSGRIIATNLDFDSITGQYSDEALSNFTRDIPNYHVRIIQSDSKHAVRQRLRHQPFLTPFLLLRALLRTSRFRHRLHHHHHAVTVRVRVRVPTLFGFGTTREKWGPEAAVRELRLRDVGRGCWGRE</sequence>
<dbReference type="EMBL" id="JXTC01000076">
    <property type="protein sequence ID" value="PON91169.1"/>
    <property type="molecule type" value="Genomic_DNA"/>
</dbReference>